<dbReference type="PANTHER" id="PTHR31353">
    <property type="entry name" value="FAM98"/>
    <property type="match status" value="1"/>
</dbReference>
<feature type="compositionally biased region" description="Polar residues" evidence="2">
    <location>
        <begin position="389"/>
        <end position="424"/>
    </location>
</feature>
<feature type="compositionally biased region" description="Low complexity" evidence="2">
    <location>
        <begin position="356"/>
        <end position="383"/>
    </location>
</feature>
<name>A0A1A9W8A7_9MUSC</name>
<dbReference type="GO" id="GO:0072669">
    <property type="term" value="C:tRNA-splicing ligase complex"/>
    <property type="evidence" value="ECO:0007669"/>
    <property type="project" value="TreeGrafter"/>
</dbReference>
<evidence type="ECO:0000313" key="3">
    <source>
        <dbReference type="EnsemblMetazoa" id="GBRI009843-PA"/>
    </source>
</evidence>
<evidence type="ECO:0008006" key="5">
    <source>
        <dbReference type="Google" id="ProtNLM"/>
    </source>
</evidence>
<evidence type="ECO:0000256" key="1">
    <source>
        <dbReference type="ARBA" id="ARBA00007218"/>
    </source>
</evidence>
<sequence>MDSELDIIDSLNALNYQGKCLQNDELTRAVEAGIRSESFREVIVWLTQELHHLRNTDETVSSDLEDSNEFAMELSALLKELSCPYKKFVTGPLSDRFATKEDKLQLLDYLVTELMATKMNLRLKPKEQTYIIPKNETNTARALENLTKDLCLGKPPDNIAPKAFFDKLNFKVEERIKLAKAGILNEPLLRTAKPLTDAQWKQLEIIHEDLDKEYNLRRQVLLTRLEVTVQSFQWSDKMRARENEIIEKFQTKLKDLEPYKYGGDSTNIVALLAARADLPIIEKTSSANVRKNTASKIQKHVIGSVPDRGGRAHEHAPPPPEMPSWQQQRAPGPAGGGGGGGGGRGARGGSGGGHWQQFASQPQRQPQQQYNQHQQFDQQRNQHWVQGSGRVQGSGWTSQHGQTQDYNNQATDFNNYQGGNNYRGTSHRGRSNYNRGGGHGQRR</sequence>
<dbReference type="PANTHER" id="PTHR31353:SF1">
    <property type="entry name" value="PROTEIN FAM98B"/>
    <property type="match status" value="1"/>
</dbReference>
<feature type="region of interest" description="Disordered" evidence="2">
    <location>
        <begin position="291"/>
        <end position="443"/>
    </location>
</feature>
<organism evidence="3 4">
    <name type="scientific">Glossina brevipalpis</name>
    <dbReference type="NCBI Taxonomy" id="37001"/>
    <lineage>
        <taxon>Eukaryota</taxon>
        <taxon>Metazoa</taxon>
        <taxon>Ecdysozoa</taxon>
        <taxon>Arthropoda</taxon>
        <taxon>Hexapoda</taxon>
        <taxon>Insecta</taxon>
        <taxon>Pterygota</taxon>
        <taxon>Neoptera</taxon>
        <taxon>Endopterygota</taxon>
        <taxon>Diptera</taxon>
        <taxon>Brachycera</taxon>
        <taxon>Muscomorpha</taxon>
        <taxon>Hippoboscoidea</taxon>
        <taxon>Glossinidae</taxon>
        <taxon>Glossina</taxon>
    </lineage>
</organism>
<dbReference type="EnsemblMetazoa" id="GBRI009843-RA">
    <property type="protein sequence ID" value="GBRI009843-PA"/>
    <property type="gene ID" value="GBRI009843"/>
</dbReference>
<dbReference type="AlphaFoldDB" id="A0A1A9W8A7"/>
<dbReference type="STRING" id="37001.A0A1A9W8A7"/>
<feature type="compositionally biased region" description="Gly residues" evidence="2">
    <location>
        <begin position="333"/>
        <end position="354"/>
    </location>
</feature>
<dbReference type="Pfam" id="PF10239">
    <property type="entry name" value="DUF2465"/>
    <property type="match status" value="1"/>
</dbReference>
<reference evidence="3" key="2">
    <citation type="submission" date="2020-05" db="UniProtKB">
        <authorList>
            <consortium name="EnsemblMetazoa"/>
        </authorList>
    </citation>
    <scope>IDENTIFICATION</scope>
    <source>
        <strain evidence="3">IAEA</strain>
    </source>
</reference>
<comment type="similarity">
    <text evidence="1">Belongs to the FAM98 family.</text>
</comment>
<accession>A0A1A9W8A7</accession>
<proteinExistence type="inferred from homology"/>
<dbReference type="Proteomes" id="UP000091820">
    <property type="component" value="Unassembled WGS sequence"/>
</dbReference>
<evidence type="ECO:0000256" key="2">
    <source>
        <dbReference type="SAM" id="MobiDB-lite"/>
    </source>
</evidence>
<reference evidence="4" key="1">
    <citation type="submission" date="2014-03" db="EMBL/GenBank/DDBJ databases">
        <authorList>
            <person name="Aksoy S."/>
            <person name="Warren W."/>
            <person name="Wilson R.K."/>
        </authorList>
    </citation>
    <scope>NUCLEOTIDE SEQUENCE [LARGE SCALE GENOMIC DNA]</scope>
    <source>
        <strain evidence="4">IAEA</strain>
    </source>
</reference>
<dbReference type="InterPro" id="IPR018797">
    <property type="entry name" value="FAM98"/>
</dbReference>
<dbReference type="VEuPathDB" id="VectorBase:GBRI009843"/>
<keyword evidence="4" id="KW-1185">Reference proteome</keyword>
<evidence type="ECO:0000313" key="4">
    <source>
        <dbReference type="Proteomes" id="UP000091820"/>
    </source>
</evidence>
<protein>
    <recommendedName>
        <fullName evidence="5">Protein FAM98A</fullName>
    </recommendedName>
</protein>